<comment type="caution">
    <text evidence="1">The sequence shown here is derived from an EMBL/GenBank/DDBJ whole genome shotgun (WGS) entry which is preliminary data.</text>
</comment>
<dbReference type="EMBL" id="JARBDR010000708">
    <property type="protein sequence ID" value="KAJ8307852.1"/>
    <property type="molecule type" value="Genomic_DNA"/>
</dbReference>
<keyword evidence="2" id="KW-1185">Reference proteome</keyword>
<dbReference type="Proteomes" id="UP001217089">
    <property type="component" value="Unassembled WGS sequence"/>
</dbReference>
<organism evidence="1 2">
    <name type="scientific">Tegillarca granosa</name>
    <name type="common">Malaysian cockle</name>
    <name type="synonym">Anadara granosa</name>
    <dbReference type="NCBI Taxonomy" id="220873"/>
    <lineage>
        <taxon>Eukaryota</taxon>
        <taxon>Metazoa</taxon>
        <taxon>Spiralia</taxon>
        <taxon>Lophotrochozoa</taxon>
        <taxon>Mollusca</taxon>
        <taxon>Bivalvia</taxon>
        <taxon>Autobranchia</taxon>
        <taxon>Pteriomorphia</taxon>
        <taxon>Arcoida</taxon>
        <taxon>Arcoidea</taxon>
        <taxon>Arcidae</taxon>
        <taxon>Tegillarca</taxon>
    </lineage>
</organism>
<evidence type="ECO:0000313" key="2">
    <source>
        <dbReference type="Proteomes" id="UP001217089"/>
    </source>
</evidence>
<name>A0ABQ9ERK5_TEGGR</name>
<evidence type="ECO:0000313" key="1">
    <source>
        <dbReference type="EMBL" id="KAJ8307852.1"/>
    </source>
</evidence>
<reference evidence="1 2" key="1">
    <citation type="submission" date="2022-12" db="EMBL/GenBank/DDBJ databases">
        <title>Chromosome-level genome of Tegillarca granosa.</title>
        <authorList>
            <person name="Kim J."/>
        </authorList>
    </citation>
    <scope>NUCLEOTIDE SEQUENCE [LARGE SCALE GENOMIC DNA]</scope>
    <source>
        <strain evidence="1">Teg-2019</strain>
        <tissue evidence="1">Adductor muscle</tissue>
    </source>
</reference>
<sequence>MSKTLEMQVNHTIMQVHTLIPENFLPSSNSYGKRSLLPFIGQFSGTSVETLNLPPVHQASTQHGE</sequence>
<proteinExistence type="predicted"/>
<accession>A0ABQ9ERK5</accession>
<protein>
    <submittedName>
        <fullName evidence="1">Uncharacterized protein</fullName>
    </submittedName>
</protein>
<gene>
    <name evidence="1" type="ORF">KUTeg_014635</name>
</gene>